<dbReference type="PANTHER" id="PTHR43791:SF36">
    <property type="entry name" value="TRANSPORTER, PUTATIVE (AFU_ORTHOLOGUE AFUA_6G08340)-RELATED"/>
    <property type="match status" value="1"/>
</dbReference>
<dbReference type="PANTHER" id="PTHR43791">
    <property type="entry name" value="PERMEASE-RELATED"/>
    <property type="match status" value="1"/>
</dbReference>
<accession>A0A242M3K7</accession>
<feature type="transmembrane region" description="Helical" evidence="6">
    <location>
        <begin position="295"/>
        <end position="313"/>
    </location>
</feature>
<dbReference type="AlphaFoldDB" id="A0A242M3K7"/>
<keyword evidence="2" id="KW-0813">Transport</keyword>
<feature type="transmembrane region" description="Helical" evidence="6">
    <location>
        <begin position="190"/>
        <end position="213"/>
    </location>
</feature>
<dbReference type="GO" id="GO:0022857">
    <property type="term" value="F:transmembrane transporter activity"/>
    <property type="evidence" value="ECO:0007669"/>
    <property type="project" value="InterPro"/>
</dbReference>
<evidence type="ECO:0000259" key="7">
    <source>
        <dbReference type="PROSITE" id="PS50850"/>
    </source>
</evidence>
<feature type="transmembrane region" description="Helical" evidence="6">
    <location>
        <begin position="325"/>
        <end position="343"/>
    </location>
</feature>
<evidence type="ECO:0000313" key="9">
    <source>
        <dbReference type="Proteomes" id="UP000194546"/>
    </source>
</evidence>
<reference evidence="8 9" key="1">
    <citation type="submission" date="2017-03" db="EMBL/GenBank/DDBJ databases">
        <title>Genome analysis of strain PAMC 26510.</title>
        <authorList>
            <person name="Oh H.-M."/>
            <person name="Yang J.-A."/>
        </authorList>
    </citation>
    <scope>NUCLEOTIDE SEQUENCE [LARGE SCALE GENOMIC DNA]</scope>
    <source>
        <strain evidence="8 9">PAMC 26510</strain>
    </source>
</reference>
<dbReference type="Proteomes" id="UP000194546">
    <property type="component" value="Unassembled WGS sequence"/>
</dbReference>
<keyword evidence="4 6" id="KW-1133">Transmembrane helix</keyword>
<evidence type="ECO:0000313" key="8">
    <source>
        <dbReference type="EMBL" id="OTP65667.1"/>
    </source>
</evidence>
<dbReference type="PROSITE" id="PS50850">
    <property type="entry name" value="MFS"/>
    <property type="match status" value="1"/>
</dbReference>
<dbReference type="InterPro" id="IPR011701">
    <property type="entry name" value="MFS"/>
</dbReference>
<feature type="transmembrane region" description="Helical" evidence="6">
    <location>
        <begin position="415"/>
        <end position="434"/>
    </location>
</feature>
<feature type="transmembrane region" description="Helical" evidence="6">
    <location>
        <begin position="67"/>
        <end position="86"/>
    </location>
</feature>
<evidence type="ECO:0000256" key="4">
    <source>
        <dbReference type="ARBA" id="ARBA00022989"/>
    </source>
</evidence>
<sequence length="455" mass="50357">MGIERLDADETDMQAPSAINETALVRKISWRIIPFVFILYIVSYLDRANIGYAALQMNKELALSSEAFGFVSGIFFIGYFLFEVPSNVMLNKYGARVWIARILLTWGAVAIVSAFVQNATQLYILRFSLGVSEAGFFPGIIVYLTYWFRAKELATTVALFTAAIPVSYIIGAPLSTWIMDNVHWLQWSGWRWMLVLEGAPALLGGVMCFLYLADRPKDAKWLKPEERDWLLAELEKDKKARPSVKHIGTFKVLASPKVLYLSFIYFVYQCGSLGVGYWMPQIIKGFSTNISHTEIGLIAMIPYIFATVVMVLWSRSSDRRSERRLHSAIPLAVAAAALFGAGMTTNPYVSISMISLSLAGLYAFKSPFWALPTLFLSRSSAAVSIAVINSIGNLGGFVGPFAIGYIKEQGGSSTTGLLFLSGLLFVSFLMTILIRIKEHVSEVSEVEAVPSSKNA</sequence>
<dbReference type="Pfam" id="PF07690">
    <property type="entry name" value="MFS_1"/>
    <property type="match status" value="1"/>
</dbReference>
<dbReference type="Gene3D" id="1.20.1250.20">
    <property type="entry name" value="MFS general substrate transporter like domains"/>
    <property type="match status" value="2"/>
</dbReference>
<dbReference type="SUPFAM" id="SSF103473">
    <property type="entry name" value="MFS general substrate transporter"/>
    <property type="match status" value="1"/>
</dbReference>
<organism evidence="8 9">
    <name type="scientific">Caballeronia sordidicola</name>
    <name type="common">Burkholderia sordidicola</name>
    <dbReference type="NCBI Taxonomy" id="196367"/>
    <lineage>
        <taxon>Bacteria</taxon>
        <taxon>Pseudomonadati</taxon>
        <taxon>Pseudomonadota</taxon>
        <taxon>Betaproteobacteria</taxon>
        <taxon>Burkholderiales</taxon>
        <taxon>Burkholderiaceae</taxon>
        <taxon>Caballeronia</taxon>
    </lineage>
</organism>
<dbReference type="GO" id="GO:0016020">
    <property type="term" value="C:membrane"/>
    <property type="evidence" value="ECO:0007669"/>
    <property type="project" value="UniProtKB-SubCell"/>
</dbReference>
<feature type="transmembrane region" description="Helical" evidence="6">
    <location>
        <begin position="123"/>
        <end position="146"/>
    </location>
</feature>
<feature type="transmembrane region" description="Helical" evidence="6">
    <location>
        <begin position="258"/>
        <end position="279"/>
    </location>
</feature>
<feature type="transmembrane region" description="Helical" evidence="6">
    <location>
        <begin position="349"/>
        <end position="371"/>
    </location>
</feature>
<proteinExistence type="predicted"/>
<feature type="domain" description="Major facilitator superfamily (MFS) profile" evidence="7">
    <location>
        <begin position="32"/>
        <end position="439"/>
    </location>
</feature>
<dbReference type="FunFam" id="1.20.1250.20:FF:000018">
    <property type="entry name" value="MFS transporter permease"/>
    <property type="match status" value="1"/>
</dbReference>
<name>A0A242M3K7_CABSO</name>
<comment type="caution">
    <text evidence="8">The sequence shown here is derived from an EMBL/GenBank/DDBJ whole genome shotgun (WGS) entry which is preliminary data.</text>
</comment>
<gene>
    <name evidence="8" type="ORF">PAMC26510_37580</name>
</gene>
<dbReference type="InterPro" id="IPR020846">
    <property type="entry name" value="MFS_dom"/>
</dbReference>
<dbReference type="RefSeq" id="WP_256928053.1">
    <property type="nucleotide sequence ID" value="NZ_NBTY01000216.1"/>
</dbReference>
<feature type="transmembrane region" description="Helical" evidence="6">
    <location>
        <begin position="383"/>
        <end position="403"/>
    </location>
</feature>
<comment type="subcellular location">
    <subcellularLocation>
        <location evidence="1">Membrane</location>
        <topology evidence="1">Multi-pass membrane protein</topology>
    </subcellularLocation>
</comment>
<protein>
    <submittedName>
        <fullName evidence="8">Nitrate/nitrite transporter</fullName>
    </submittedName>
</protein>
<dbReference type="CDD" id="cd17319">
    <property type="entry name" value="MFS_ExuT_GudP_like"/>
    <property type="match status" value="1"/>
</dbReference>
<evidence type="ECO:0000256" key="3">
    <source>
        <dbReference type="ARBA" id="ARBA00022692"/>
    </source>
</evidence>
<dbReference type="InterPro" id="IPR036259">
    <property type="entry name" value="MFS_trans_sf"/>
</dbReference>
<keyword evidence="3 6" id="KW-0812">Transmembrane</keyword>
<evidence type="ECO:0000256" key="6">
    <source>
        <dbReference type="SAM" id="Phobius"/>
    </source>
</evidence>
<feature type="transmembrane region" description="Helical" evidence="6">
    <location>
        <begin position="153"/>
        <end position="170"/>
    </location>
</feature>
<evidence type="ECO:0000256" key="2">
    <source>
        <dbReference type="ARBA" id="ARBA00022448"/>
    </source>
</evidence>
<dbReference type="EMBL" id="NBTY01000216">
    <property type="protein sequence ID" value="OTP65667.1"/>
    <property type="molecule type" value="Genomic_DNA"/>
</dbReference>
<feature type="transmembrane region" description="Helical" evidence="6">
    <location>
        <begin position="98"/>
        <end position="117"/>
    </location>
</feature>
<feature type="transmembrane region" description="Helical" evidence="6">
    <location>
        <begin position="32"/>
        <end position="55"/>
    </location>
</feature>
<evidence type="ECO:0000256" key="5">
    <source>
        <dbReference type="ARBA" id="ARBA00023136"/>
    </source>
</evidence>
<evidence type="ECO:0000256" key="1">
    <source>
        <dbReference type="ARBA" id="ARBA00004141"/>
    </source>
</evidence>
<keyword evidence="5 6" id="KW-0472">Membrane</keyword>